<dbReference type="STRING" id="74649.A0A2P6RX98"/>
<keyword evidence="4" id="KW-0804">Transcription</keyword>
<evidence type="ECO:0000256" key="2">
    <source>
        <dbReference type="ARBA" id="ARBA00023015"/>
    </source>
</evidence>
<gene>
    <name evidence="8" type="ORF">RchiOBHm_Chr2g0139731</name>
</gene>
<dbReference type="Gene3D" id="6.10.140.920">
    <property type="match status" value="1"/>
</dbReference>
<evidence type="ECO:0000256" key="6">
    <source>
        <dbReference type="SAM" id="Coils"/>
    </source>
</evidence>
<dbReference type="GO" id="GO:0000978">
    <property type="term" value="F:RNA polymerase II cis-regulatory region sequence-specific DNA binding"/>
    <property type="evidence" value="ECO:0007669"/>
    <property type="project" value="TreeGrafter"/>
</dbReference>
<dbReference type="OMA" id="GNCELNM"/>
<dbReference type="CDD" id="cd00265">
    <property type="entry name" value="MADS_MEF2_like"/>
    <property type="match status" value="1"/>
</dbReference>
<dbReference type="PROSITE" id="PS50066">
    <property type="entry name" value="MADS_BOX_2"/>
    <property type="match status" value="1"/>
</dbReference>
<dbReference type="FunFam" id="3.40.1810.10:FF:000006">
    <property type="entry name" value="Agamous-like MADS-box protein AGL62"/>
    <property type="match status" value="1"/>
</dbReference>
<dbReference type="EMBL" id="PDCK01000040">
    <property type="protein sequence ID" value="PRQ51024.1"/>
    <property type="molecule type" value="Genomic_DNA"/>
</dbReference>
<dbReference type="InterPro" id="IPR002100">
    <property type="entry name" value="TF_MADSbox"/>
</dbReference>
<protein>
    <submittedName>
        <fullName evidence="8">Putative transcription factor MADS-type1 family</fullName>
    </submittedName>
</protein>
<dbReference type="OrthoDB" id="1898716at2759"/>
<evidence type="ECO:0000313" key="8">
    <source>
        <dbReference type="EMBL" id="PRQ51024.1"/>
    </source>
</evidence>
<dbReference type="Gramene" id="PRQ51024">
    <property type="protein sequence ID" value="PRQ51024"/>
    <property type="gene ID" value="RchiOBHm_Chr2g0139731"/>
</dbReference>
<dbReference type="GO" id="GO:0005634">
    <property type="term" value="C:nucleus"/>
    <property type="evidence" value="ECO:0007669"/>
    <property type="project" value="UniProtKB-SubCell"/>
</dbReference>
<accession>A0A2P6RX98</accession>
<evidence type="ECO:0000256" key="1">
    <source>
        <dbReference type="ARBA" id="ARBA00004123"/>
    </source>
</evidence>
<comment type="caution">
    <text evidence="8">The sequence shown here is derived from an EMBL/GenBank/DDBJ whole genome shotgun (WGS) entry which is preliminary data.</text>
</comment>
<keyword evidence="6" id="KW-0175">Coiled coil</keyword>
<dbReference type="PANTHER" id="PTHR11945">
    <property type="entry name" value="MADS BOX PROTEIN"/>
    <property type="match status" value="1"/>
</dbReference>
<dbReference type="PANTHER" id="PTHR11945:SF629">
    <property type="entry name" value="OS02G0164450 PROTEIN"/>
    <property type="match status" value="1"/>
</dbReference>
<proteinExistence type="predicted"/>
<reference evidence="8 9" key="1">
    <citation type="journal article" date="2018" name="Nat. Genet.">
        <title>The Rosa genome provides new insights in the design of modern roses.</title>
        <authorList>
            <person name="Bendahmane M."/>
        </authorList>
    </citation>
    <scope>NUCLEOTIDE SEQUENCE [LARGE SCALE GENOMIC DNA]</scope>
    <source>
        <strain evidence="9">cv. Old Blush</strain>
    </source>
</reference>
<feature type="coiled-coil region" evidence="6">
    <location>
        <begin position="146"/>
        <end position="173"/>
    </location>
</feature>
<dbReference type="SUPFAM" id="SSF55455">
    <property type="entry name" value="SRF-like"/>
    <property type="match status" value="1"/>
</dbReference>
<dbReference type="GO" id="GO:0046983">
    <property type="term" value="F:protein dimerization activity"/>
    <property type="evidence" value="ECO:0007669"/>
    <property type="project" value="InterPro"/>
</dbReference>
<feature type="domain" description="MADS-box" evidence="7">
    <location>
        <begin position="10"/>
        <end position="70"/>
    </location>
</feature>
<dbReference type="AlphaFoldDB" id="A0A2P6RX98"/>
<sequence length="226" mass="25590">MAMKSKKPNQGRQKIVIAKIPKRSNLQVTFSKRCSGLFKKASELCTLCGVEIVIIVFSPANKPFSFGHPSVESLISRFLTPSHLSISWSTQHPQYCREVSVEHKLNMQLTQTQGHLEAEKQRGEALDKLSEDSERSSHCQWENSIEELGLDELQTLKAALEELKKNVTEEVHKMNDPCNSSVPFFMMNGIRLDHRLSERKAVEINVSHGSMIPPSAYSFGYEHGFF</sequence>
<evidence type="ECO:0000313" key="9">
    <source>
        <dbReference type="Proteomes" id="UP000238479"/>
    </source>
</evidence>
<dbReference type="InterPro" id="IPR036879">
    <property type="entry name" value="TF_MADSbox_sf"/>
</dbReference>
<evidence type="ECO:0000256" key="4">
    <source>
        <dbReference type="ARBA" id="ARBA00023163"/>
    </source>
</evidence>
<keyword evidence="5" id="KW-0539">Nucleus</keyword>
<dbReference type="Proteomes" id="UP000238479">
    <property type="component" value="Chromosome 2"/>
</dbReference>
<dbReference type="Pfam" id="PF00319">
    <property type="entry name" value="SRF-TF"/>
    <property type="match status" value="1"/>
</dbReference>
<evidence type="ECO:0000259" key="7">
    <source>
        <dbReference type="PROSITE" id="PS50066"/>
    </source>
</evidence>
<dbReference type="InterPro" id="IPR033896">
    <property type="entry name" value="MEF2-like_N"/>
</dbReference>
<keyword evidence="2" id="KW-0805">Transcription regulation</keyword>
<dbReference type="Gene3D" id="3.40.1810.10">
    <property type="entry name" value="Transcription factor, MADS-box"/>
    <property type="match status" value="1"/>
</dbReference>
<keyword evidence="3" id="KW-0238">DNA-binding</keyword>
<dbReference type="GO" id="GO:0000981">
    <property type="term" value="F:DNA-binding transcription factor activity, RNA polymerase II-specific"/>
    <property type="evidence" value="ECO:0007669"/>
    <property type="project" value="TreeGrafter"/>
</dbReference>
<dbReference type="GO" id="GO:0045944">
    <property type="term" value="P:positive regulation of transcription by RNA polymerase II"/>
    <property type="evidence" value="ECO:0007669"/>
    <property type="project" value="InterPro"/>
</dbReference>
<dbReference type="SMART" id="SM00432">
    <property type="entry name" value="MADS"/>
    <property type="match status" value="1"/>
</dbReference>
<organism evidence="8 9">
    <name type="scientific">Rosa chinensis</name>
    <name type="common">China rose</name>
    <dbReference type="NCBI Taxonomy" id="74649"/>
    <lineage>
        <taxon>Eukaryota</taxon>
        <taxon>Viridiplantae</taxon>
        <taxon>Streptophyta</taxon>
        <taxon>Embryophyta</taxon>
        <taxon>Tracheophyta</taxon>
        <taxon>Spermatophyta</taxon>
        <taxon>Magnoliopsida</taxon>
        <taxon>eudicotyledons</taxon>
        <taxon>Gunneridae</taxon>
        <taxon>Pentapetalae</taxon>
        <taxon>rosids</taxon>
        <taxon>fabids</taxon>
        <taxon>Rosales</taxon>
        <taxon>Rosaceae</taxon>
        <taxon>Rosoideae</taxon>
        <taxon>Rosoideae incertae sedis</taxon>
        <taxon>Rosa</taxon>
    </lineage>
</organism>
<name>A0A2P6RX98_ROSCH</name>
<evidence type="ECO:0000256" key="5">
    <source>
        <dbReference type="ARBA" id="ARBA00023242"/>
    </source>
</evidence>
<evidence type="ECO:0000256" key="3">
    <source>
        <dbReference type="ARBA" id="ARBA00023125"/>
    </source>
</evidence>
<comment type="subcellular location">
    <subcellularLocation>
        <location evidence="1">Nucleus</location>
    </subcellularLocation>
</comment>
<dbReference type="PRINTS" id="PR00404">
    <property type="entry name" value="MADSDOMAIN"/>
</dbReference>
<keyword evidence="9" id="KW-1185">Reference proteome</keyword>